<evidence type="ECO:0000313" key="1">
    <source>
        <dbReference type="EMBL" id="KAI4388782.1"/>
    </source>
</evidence>
<gene>
    <name evidence="1" type="ORF">MLD38_001082</name>
</gene>
<accession>A0ACB9SC15</accession>
<dbReference type="EMBL" id="CM042880">
    <property type="protein sequence ID" value="KAI4388782.1"/>
    <property type="molecule type" value="Genomic_DNA"/>
</dbReference>
<organism evidence="1 2">
    <name type="scientific">Melastoma candidum</name>
    <dbReference type="NCBI Taxonomy" id="119954"/>
    <lineage>
        <taxon>Eukaryota</taxon>
        <taxon>Viridiplantae</taxon>
        <taxon>Streptophyta</taxon>
        <taxon>Embryophyta</taxon>
        <taxon>Tracheophyta</taxon>
        <taxon>Spermatophyta</taxon>
        <taxon>Magnoliopsida</taxon>
        <taxon>eudicotyledons</taxon>
        <taxon>Gunneridae</taxon>
        <taxon>Pentapetalae</taxon>
        <taxon>rosids</taxon>
        <taxon>malvids</taxon>
        <taxon>Myrtales</taxon>
        <taxon>Melastomataceae</taxon>
        <taxon>Melastomatoideae</taxon>
        <taxon>Melastomateae</taxon>
        <taxon>Melastoma</taxon>
    </lineage>
</organism>
<sequence length="317" mass="35631">MKRSSGATRKRPKFLSLRSQLSPPDDSPAVPSSRLRPLRHYYTRRNRRCSDKHQLPKLSLLHPPCSSLAVESCQAIDDHAALLFSSSDDASATLKDLLNCRDEETCTTVAGTSGEESVSLRCAYGGSGPQLRSAMKSGYNSRDGCKDHEEKWVRFSEVVEKKDEEVSSNYRTAVAAAALAAGGLLSLSLKLDYQEILDTWSDRGSLFICRRIGTEESPQTVPDLFPEFDSFGRGTTEWLTGGANLWTVPEKGEIGDGILSSEDKEGKMRQREASVLRYKEKRHNRLFAKRIRYEVRKLNAEKRPRIKGRFVRRNGEE</sequence>
<proteinExistence type="predicted"/>
<reference evidence="2" key="1">
    <citation type="journal article" date="2023" name="Front. Plant Sci.">
        <title>Chromosomal-level genome assembly of Melastoma candidum provides insights into trichome evolution.</title>
        <authorList>
            <person name="Zhong Y."/>
            <person name="Wu W."/>
            <person name="Sun C."/>
            <person name="Zou P."/>
            <person name="Liu Y."/>
            <person name="Dai S."/>
            <person name="Zhou R."/>
        </authorList>
    </citation>
    <scope>NUCLEOTIDE SEQUENCE [LARGE SCALE GENOMIC DNA]</scope>
</reference>
<comment type="caution">
    <text evidence="1">The sequence shown here is derived from an EMBL/GenBank/DDBJ whole genome shotgun (WGS) entry which is preliminary data.</text>
</comment>
<keyword evidence="2" id="KW-1185">Reference proteome</keyword>
<protein>
    <submittedName>
        <fullName evidence="1">Uncharacterized protein</fullName>
    </submittedName>
</protein>
<evidence type="ECO:0000313" key="2">
    <source>
        <dbReference type="Proteomes" id="UP001057402"/>
    </source>
</evidence>
<name>A0ACB9SC15_9MYRT</name>
<dbReference type="Proteomes" id="UP001057402">
    <property type="component" value="Chromosome 1"/>
</dbReference>